<dbReference type="GeneID" id="25912352"/>
<proteinExistence type="predicted"/>
<reference evidence="1 2" key="1">
    <citation type="submission" date="2011-02" db="EMBL/GenBank/DDBJ databases">
        <title>The Genome Sequence of Sphaeroforma arctica JP610.</title>
        <authorList>
            <consortium name="The Broad Institute Genome Sequencing Platform"/>
            <person name="Russ C."/>
            <person name="Cuomo C."/>
            <person name="Young S.K."/>
            <person name="Zeng Q."/>
            <person name="Gargeya S."/>
            <person name="Alvarado L."/>
            <person name="Berlin A."/>
            <person name="Chapman S.B."/>
            <person name="Chen Z."/>
            <person name="Freedman E."/>
            <person name="Gellesch M."/>
            <person name="Goldberg J."/>
            <person name="Griggs A."/>
            <person name="Gujja S."/>
            <person name="Heilman E."/>
            <person name="Heiman D."/>
            <person name="Howarth C."/>
            <person name="Mehta T."/>
            <person name="Neiman D."/>
            <person name="Pearson M."/>
            <person name="Roberts A."/>
            <person name="Saif S."/>
            <person name="Shea T."/>
            <person name="Shenoy N."/>
            <person name="Sisk P."/>
            <person name="Stolte C."/>
            <person name="Sykes S."/>
            <person name="White J."/>
            <person name="Yandava C."/>
            <person name="Burger G."/>
            <person name="Gray M.W."/>
            <person name="Holland P.W.H."/>
            <person name="King N."/>
            <person name="Lang F.B.F."/>
            <person name="Roger A.J."/>
            <person name="Ruiz-Trillo I."/>
            <person name="Haas B."/>
            <person name="Nusbaum C."/>
            <person name="Birren B."/>
        </authorList>
    </citation>
    <scope>NUCLEOTIDE SEQUENCE [LARGE SCALE GENOMIC DNA]</scope>
    <source>
        <strain evidence="1 2">JP610</strain>
    </source>
</reference>
<dbReference type="AlphaFoldDB" id="A0A0L0FHY6"/>
<organism evidence="1 2">
    <name type="scientific">Sphaeroforma arctica JP610</name>
    <dbReference type="NCBI Taxonomy" id="667725"/>
    <lineage>
        <taxon>Eukaryota</taxon>
        <taxon>Ichthyosporea</taxon>
        <taxon>Ichthyophonida</taxon>
        <taxon>Sphaeroforma</taxon>
    </lineage>
</organism>
<evidence type="ECO:0000313" key="2">
    <source>
        <dbReference type="Proteomes" id="UP000054560"/>
    </source>
</evidence>
<dbReference type="Proteomes" id="UP000054560">
    <property type="component" value="Unassembled WGS sequence"/>
</dbReference>
<accession>A0A0L0FHY6</accession>
<evidence type="ECO:0000313" key="1">
    <source>
        <dbReference type="EMBL" id="KNC75633.1"/>
    </source>
</evidence>
<dbReference type="PANTHER" id="PTHR13593">
    <property type="match status" value="1"/>
</dbReference>
<dbReference type="PROSITE" id="PS50007">
    <property type="entry name" value="PIPLC_X_DOMAIN"/>
    <property type="match status" value="1"/>
</dbReference>
<dbReference type="STRING" id="667725.A0A0L0FHY6"/>
<dbReference type="OrthoDB" id="2158103at2759"/>
<dbReference type="InterPro" id="IPR051057">
    <property type="entry name" value="PI-PLC_domain"/>
</dbReference>
<dbReference type="EMBL" id="KQ243510">
    <property type="protein sequence ID" value="KNC75633.1"/>
    <property type="molecule type" value="Genomic_DNA"/>
</dbReference>
<dbReference type="RefSeq" id="XP_014149535.1">
    <property type="nucleotide sequence ID" value="XM_014294060.1"/>
</dbReference>
<sequence>MNYLKVLKLLCQGLREDITEVTPVCEDGQSRCHTAVGDLANWMSNNSETLQYKHIKELHLPGSHNSASHTINTITRQLSKCQNVSISEQLDMGVRYLDLRVGNYSGFPHYVSAPVVCHGL</sequence>
<feature type="non-terminal residue" evidence="1">
    <location>
        <position position="120"/>
    </location>
</feature>
<dbReference type="SUPFAM" id="SSF51695">
    <property type="entry name" value="PLC-like phosphodiesterases"/>
    <property type="match status" value="1"/>
</dbReference>
<dbReference type="InterPro" id="IPR017946">
    <property type="entry name" value="PLC-like_Pdiesterase_TIM-brl"/>
</dbReference>
<dbReference type="GO" id="GO:0006629">
    <property type="term" value="P:lipid metabolic process"/>
    <property type="evidence" value="ECO:0007669"/>
    <property type="project" value="InterPro"/>
</dbReference>
<dbReference type="PANTHER" id="PTHR13593:SF113">
    <property type="entry name" value="SI:DKEY-266F7.9"/>
    <property type="match status" value="1"/>
</dbReference>
<dbReference type="GO" id="GO:0008081">
    <property type="term" value="F:phosphoric diester hydrolase activity"/>
    <property type="evidence" value="ECO:0007669"/>
    <property type="project" value="InterPro"/>
</dbReference>
<protein>
    <recommendedName>
        <fullName evidence="3">Phosphatidylinositol-specific phospholipase C X domain-containing protein</fullName>
    </recommendedName>
</protein>
<keyword evidence="2" id="KW-1185">Reference proteome</keyword>
<gene>
    <name evidence="1" type="ORF">SARC_11848</name>
</gene>
<dbReference type="Gene3D" id="3.20.20.190">
    <property type="entry name" value="Phosphatidylinositol (PI) phosphodiesterase"/>
    <property type="match status" value="1"/>
</dbReference>
<name>A0A0L0FHY6_9EUKA</name>
<evidence type="ECO:0008006" key="3">
    <source>
        <dbReference type="Google" id="ProtNLM"/>
    </source>
</evidence>